<dbReference type="Gene3D" id="1.10.3080.10">
    <property type="entry name" value="Clc chloride channel"/>
    <property type="match status" value="1"/>
</dbReference>
<feature type="transmembrane region" description="Helical" evidence="11">
    <location>
        <begin position="83"/>
        <end position="109"/>
    </location>
</feature>
<dbReference type="GO" id="GO:0016020">
    <property type="term" value="C:membrane"/>
    <property type="evidence" value="ECO:0007669"/>
    <property type="project" value="UniProtKB-SubCell"/>
</dbReference>
<dbReference type="InterPro" id="IPR046342">
    <property type="entry name" value="CBS_dom_sf"/>
</dbReference>
<feature type="transmembrane region" description="Helical" evidence="11">
    <location>
        <begin position="129"/>
        <end position="147"/>
    </location>
</feature>
<feature type="transmembrane region" description="Helical" evidence="11">
    <location>
        <begin position="281"/>
        <end position="301"/>
    </location>
</feature>
<feature type="transmembrane region" description="Helical" evidence="11">
    <location>
        <begin position="575"/>
        <end position="594"/>
    </location>
</feature>
<feature type="transmembrane region" description="Helical" evidence="11">
    <location>
        <begin position="455"/>
        <end position="479"/>
    </location>
</feature>
<dbReference type="InterPro" id="IPR001807">
    <property type="entry name" value="ClC"/>
</dbReference>
<evidence type="ECO:0000256" key="5">
    <source>
        <dbReference type="ARBA" id="ARBA00022989"/>
    </source>
</evidence>
<evidence type="ECO:0000256" key="2">
    <source>
        <dbReference type="ARBA" id="ARBA00022448"/>
    </source>
</evidence>
<dbReference type="EMBL" id="JAOPGA020000066">
    <property type="protein sequence ID" value="KAL0476627.1"/>
    <property type="molecule type" value="Genomic_DNA"/>
</dbReference>
<feature type="transmembrane region" description="Helical" evidence="11">
    <location>
        <begin position="322"/>
        <end position="341"/>
    </location>
</feature>
<feature type="transmembrane region" description="Helical" evidence="11">
    <location>
        <begin position="232"/>
        <end position="251"/>
    </location>
</feature>
<evidence type="ECO:0000256" key="4">
    <source>
        <dbReference type="ARBA" id="ARBA00022737"/>
    </source>
</evidence>
<evidence type="ECO:0000256" key="1">
    <source>
        <dbReference type="ARBA" id="ARBA00004141"/>
    </source>
</evidence>
<dbReference type="PRINTS" id="PR00762">
    <property type="entry name" value="CLCHANNEL"/>
</dbReference>
<feature type="transmembrane region" description="Helical" evidence="11">
    <location>
        <begin position="396"/>
        <end position="417"/>
    </location>
</feature>
<keyword evidence="3 11" id="KW-0812">Transmembrane</keyword>
<evidence type="ECO:0000256" key="9">
    <source>
        <dbReference type="ARBA" id="ARBA00023214"/>
    </source>
</evidence>
<dbReference type="InterPro" id="IPR014743">
    <property type="entry name" value="Cl-channel_core"/>
</dbReference>
<keyword evidence="8 11" id="KW-0472">Membrane</keyword>
<evidence type="ECO:0000313" key="13">
    <source>
        <dbReference type="EMBL" id="KAL0476627.1"/>
    </source>
</evidence>
<keyword evidence="6 11" id="KW-0406">Ion transport</keyword>
<dbReference type="PANTHER" id="PTHR11689">
    <property type="entry name" value="CHLORIDE CHANNEL PROTEIN CLC FAMILY MEMBER"/>
    <property type="match status" value="1"/>
</dbReference>
<protein>
    <recommendedName>
        <fullName evidence="11">Chloride channel protein</fullName>
    </recommendedName>
</protein>
<organism evidence="13 14">
    <name type="scientific">Acrasis kona</name>
    <dbReference type="NCBI Taxonomy" id="1008807"/>
    <lineage>
        <taxon>Eukaryota</taxon>
        <taxon>Discoba</taxon>
        <taxon>Heterolobosea</taxon>
        <taxon>Tetramitia</taxon>
        <taxon>Eutetramitia</taxon>
        <taxon>Acrasidae</taxon>
        <taxon>Acrasis</taxon>
    </lineage>
</organism>
<gene>
    <name evidence="13" type="ORF">AKO1_006228</name>
</gene>
<dbReference type="AlphaFoldDB" id="A0AAW2YHI6"/>
<evidence type="ECO:0000256" key="11">
    <source>
        <dbReference type="RuleBase" id="RU361221"/>
    </source>
</evidence>
<feature type="transmembrane region" description="Helical" evidence="11">
    <location>
        <begin position="486"/>
        <end position="503"/>
    </location>
</feature>
<feature type="domain" description="CBS" evidence="12">
    <location>
        <begin position="640"/>
        <end position="699"/>
    </location>
</feature>
<dbReference type="InterPro" id="IPR000644">
    <property type="entry name" value="CBS_dom"/>
</dbReference>
<dbReference type="Pfam" id="PF00654">
    <property type="entry name" value="Voltage_CLC"/>
    <property type="match status" value="1"/>
</dbReference>
<dbReference type="Gene3D" id="3.10.580.10">
    <property type="entry name" value="CBS-domain"/>
    <property type="match status" value="2"/>
</dbReference>
<keyword evidence="9 11" id="KW-0868">Chloride</keyword>
<feature type="transmembrane region" description="Helical" evidence="11">
    <location>
        <begin position="40"/>
        <end position="61"/>
    </location>
</feature>
<dbReference type="GO" id="GO:0005254">
    <property type="term" value="F:chloride channel activity"/>
    <property type="evidence" value="ECO:0007669"/>
    <property type="project" value="UniProtKB-UniRule"/>
</dbReference>
<keyword evidence="2 11" id="KW-0813">Transport</keyword>
<keyword evidence="14" id="KW-1185">Reference proteome</keyword>
<feature type="transmembrane region" description="Helical" evidence="11">
    <location>
        <begin position="424"/>
        <end position="443"/>
    </location>
</feature>
<feature type="domain" description="CBS" evidence="12">
    <location>
        <begin position="540"/>
        <end position="599"/>
    </location>
</feature>
<evidence type="ECO:0000256" key="10">
    <source>
        <dbReference type="PROSITE-ProRule" id="PRU00703"/>
    </source>
</evidence>
<evidence type="ECO:0000256" key="3">
    <source>
        <dbReference type="ARBA" id="ARBA00022692"/>
    </source>
</evidence>
<dbReference type="SUPFAM" id="SSF54631">
    <property type="entry name" value="CBS-domain pair"/>
    <property type="match status" value="1"/>
</dbReference>
<keyword evidence="4" id="KW-0677">Repeat</keyword>
<dbReference type="SMART" id="SM00116">
    <property type="entry name" value="CBS"/>
    <property type="match status" value="2"/>
</dbReference>
<keyword evidence="7 10" id="KW-0129">CBS domain</keyword>
<dbReference type="Pfam" id="PF00571">
    <property type="entry name" value="CBS"/>
    <property type="match status" value="2"/>
</dbReference>
<keyword evidence="5 11" id="KW-1133">Transmembrane helix</keyword>
<feature type="transmembrane region" description="Helical" evidence="11">
    <location>
        <begin position="197"/>
        <end position="220"/>
    </location>
</feature>
<sequence>MARGHEMESLNYVSVEHDAFLQSQKNRTKKDDALDEARKWITCSLIGICTGITSFSVHWIVEKIIHIKYGWMDGFVYFQSQELVHLGFLIFLSCNLLLATLSLLIVLVWKPAGGSGLPEVKGYLNGTRIPKALNVITLLTKVVSMIFSVSAQMPAEGPFIHIGAMIGGGLGEFKSRTLRFQLPLMKSFRNSRDKRDFISSGAAAGVSAAFGSPIGGLLFSLEEVSSYWSQSLTWRTFFTCLMATFTANIFVRGFFGYYDLYSITIFNVSITKGYHVYEIPIFVLIGCLCGVIGGIFCKCNVTIQKWRRDYLHRSRIRTAVELWLVVLIVSTVFFYLPMISACRPRFQYEHEENSKIELRSYLCPPDSMYNEMATLSLSKMEDTIRNLFAREVPHRFSMTTLIVFFLVYLTSACYAAGTALTAGLLIPTMIFGASFGRFIGLAVRVITDVDLDPGTYAVIGAAAATGGITRMTVSLTVIMLEITNDLNYLFPIMLSVICAKWVGDFISHPLYDSLLQLKGVNLLEPDPTLQMKALKCSEAMSANPLCLNTKAKVADIVHVLTESYHNSFPVVKDKLLIGLVTRAYLLITLKFHVLRNVKTKFTTRELDDILNEKRIVLSEMVPILSTKHYSEMVVDLTNYIHRSTVVVYHDSSLTTAYRMFRSLGLRQLVVVNHKNEPVGMITRIDLSHEHIDQMYNTAMKNK</sequence>
<evidence type="ECO:0000256" key="7">
    <source>
        <dbReference type="ARBA" id="ARBA00023122"/>
    </source>
</evidence>
<name>A0AAW2YHI6_9EUKA</name>
<proteinExistence type="inferred from homology"/>
<evidence type="ECO:0000256" key="8">
    <source>
        <dbReference type="ARBA" id="ARBA00023136"/>
    </source>
</evidence>
<comment type="subcellular location">
    <subcellularLocation>
        <location evidence="1 11">Membrane</location>
        <topology evidence="1 11">Multi-pass membrane protein</topology>
    </subcellularLocation>
</comment>
<accession>A0AAW2YHI6</accession>
<dbReference type="Proteomes" id="UP001431209">
    <property type="component" value="Unassembled WGS sequence"/>
</dbReference>
<evidence type="ECO:0000259" key="12">
    <source>
        <dbReference type="PROSITE" id="PS51371"/>
    </source>
</evidence>
<comment type="caution">
    <text evidence="13">The sequence shown here is derived from an EMBL/GenBank/DDBJ whole genome shotgun (WGS) entry which is preliminary data.</text>
</comment>
<dbReference type="PROSITE" id="PS51371">
    <property type="entry name" value="CBS"/>
    <property type="match status" value="2"/>
</dbReference>
<evidence type="ECO:0000313" key="14">
    <source>
        <dbReference type="Proteomes" id="UP001431209"/>
    </source>
</evidence>
<dbReference type="PANTHER" id="PTHR11689:SF136">
    <property type="entry name" value="H(+)_CL(-) EXCHANGE TRANSPORTER 7"/>
    <property type="match status" value="1"/>
</dbReference>
<dbReference type="SUPFAM" id="SSF81340">
    <property type="entry name" value="Clc chloride channel"/>
    <property type="match status" value="1"/>
</dbReference>
<dbReference type="InterPro" id="IPR051280">
    <property type="entry name" value="Cl-channel/antiporter"/>
</dbReference>
<comment type="similarity">
    <text evidence="11">Belongs to the chloride channel (TC 2.A.49) family.</text>
</comment>
<reference evidence="13 14" key="1">
    <citation type="submission" date="2024-03" db="EMBL/GenBank/DDBJ databases">
        <title>The Acrasis kona genome and developmental transcriptomes reveal deep origins of eukaryotic multicellular pathways.</title>
        <authorList>
            <person name="Sheikh S."/>
            <person name="Fu C.-J."/>
            <person name="Brown M.W."/>
            <person name="Baldauf S.L."/>
        </authorList>
    </citation>
    <scope>NUCLEOTIDE SEQUENCE [LARGE SCALE GENOMIC DNA]</scope>
    <source>
        <strain evidence="13 14">ATCC MYA-3509</strain>
    </source>
</reference>
<evidence type="ECO:0000256" key="6">
    <source>
        <dbReference type="ARBA" id="ARBA00023065"/>
    </source>
</evidence>